<evidence type="ECO:0000256" key="2">
    <source>
        <dbReference type="ARBA" id="ARBA00022448"/>
    </source>
</evidence>
<evidence type="ECO:0000256" key="7">
    <source>
        <dbReference type="ARBA" id="ARBA00023136"/>
    </source>
</evidence>
<evidence type="ECO:0000256" key="8">
    <source>
        <dbReference type="RuleBase" id="RU363032"/>
    </source>
</evidence>
<dbReference type="PANTHER" id="PTHR43357:SF4">
    <property type="entry name" value="INNER MEMBRANE ABC TRANSPORTER PERMEASE PROTEIN YDCV"/>
    <property type="match status" value="1"/>
</dbReference>
<evidence type="ECO:0000313" key="12">
    <source>
        <dbReference type="Proteomes" id="UP001237595"/>
    </source>
</evidence>
<feature type="transmembrane region" description="Helical" evidence="8">
    <location>
        <begin position="275"/>
        <end position="292"/>
    </location>
</feature>
<evidence type="ECO:0000259" key="10">
    <source>
        <dbReference type="PROSITE" id="PS50928"/>
    </source>
</evidence>
<evidence type="ECO:0000256" key="4">
    <source>
        <dbReference type="ARBA" id="ARBA00022519"/>
    </source>
</evidence>
<dbReference type="InterPro" id="IPR000515">
    <property type="entry name" value="MetI-like"/>
</dbReference>
<evidence type="ECO:0000256" key="1">
    <source>
        <dbReference type="ARBA" id="ARBA00004429"/>
    </source>
</evidence>
<evidence type="ECO:0000256" key="6">
    <source>
        <dbReference type="ARBA" id="ARBA00022989"/>
    </source>
</evidence>
<feature type="domain" description="ABC transmembrane type-1" evidence="10">
    <location>
        <begin position="384"/>
        <end position="575"/>
    </location>
</feature>
<keyword evidence="2 8" id="KW-0813">Transport</keyword>
<feature type="transmembrane region" description="Helical" evidence="8">
    <location>
        <begin position="388"/>
        <end position="410"/>
    </location>
</feature>
<dbReference type="PANTHER" id="PTHR43357">
    <property type="entry name" value="INNER MEMBRANE ABC TRANSPORTER PERMEASE PROTEIN YDCV"/>
    <property type="match status" value="1"/>
</dbReference>
<dbReference type="CDD" id="cd06261">
    <property type="entry name" value="TM_PBP2"/>
    <property type="match status" value="2"/>
</dbReference>
<comment type="caution">
    <text evidence="11">The sequence shown here is derived from an EMBL/GenBank/DDBJ whole genome shotgun (WGS) entry which is preliminary data.</text>
</comment>
<keyword evidence="4" id="KW-0997">Cell inner membrane</keyword>
<feature type="domain" description="ABC transmembrane type-1" evidence="10">
    <location>
        <begin position="85"/>
        <end position="293"/>
    </location>
</feature>
<feature type="transmembrane region" description="Helical" evidence="8">
    <location>
        <begin position="75"/>
        <end position="108"/>
    </location>
</feature>
<dbReference type="Gene3D" id="1.10.3720.10">
    <property type="entry name" value="MetI-like"/>
    <property type="match status" value="2"/>
</dbReference>
<feature type="transmembrane region" description="Helical" evidence="8">
    <location>
        <begin position="120"/>
        <end position="143"/>
    </location>
</feature>
<proteinExistence type="inferred from homology"/>
<accession>A0ABT6PRF6</accession>
<sequence>MTTTPTRPAPPATATARRRRNPVPLRTRVLGLPLLAFVSFLVLVPALLIAVAAFATDVPRPGSSDLSFTLANLQVLAAEGVLTAALNSLLIAVGATVLALLIGGSLAFLAARTNVRARGFLYLIGLMPLFLPSYVGALAWSILASPGAGLINVAVRDLGGTGPVVNVYTIAGVIVVMAMYYAPYAFLMIHSSMSLMNPDLEDAAGVHGSAPWRTIRSVTVPLALPAILGSGLLIFVLVFENFPVSQVLATPGGIDTLPTFIYKLMNSTPSRGNEAAVIAIVLVAVVLAVTWMQRRYLAKRSFTTVSGKGVKARKIALGRWRTPALVAALAYFVLSIVLPLLALLLSAVRSSPYMSSFFALAEPGALDASSFSEALSSEGFLAATTNSVVVSIAAAAVGTALAFVVGYVVYRTKSWGRGALENVSMVPLAIPHVVLGIGLLWTWLVMPLPVYGTLWVLIIGFVAVQMPQGFRGIASSIRATDRDLEDSAVMLGARRSRAIAVITVPLLRVSVLSTFLLLLMLSMRELTVPLFLYTTDTEILSIAIYDQFENGGALNEASATALIYCAIMFLLSYLPRRLGAGSGGHSA</sequence>
<feature type="transmembrane region" description="Helical" evidence="8">
    <location>
        <begin position="163"/>
        <end position="187"/>
    </location>
</feature>
<comment type="subcellular location">
    <subcellularLocation>
        <location evidence="1">Cell inner membrane</location>
        <topology evidence="1">Multi-pass membrane protein</topology>
    </subcellularLocation>
    <subcellularLocation>
        <location evidence="8">Cell membrane</location>
        <topology evidence="8">Multi-pass membrane protein</topology>
    </subcellularLocation>
</comment>
<dbReference type="Pfam" id="PF00528">
    <property type="entry name" value="BPD_transp_1"/>
    <property type="match status" value="2"/>
</dbReference>
<gene>
    <name evidence="11" type="ORF">QFW96_18220</name>
</gene>
<keyword evidence="7 8" id="KW-0472">Membrane</keyword>
<keyword evidence="12" id="KW-1185">Reference proteome</keyword>
<feature type="transmembrane region" description="Helical" evidence="8">
    <location>
        <begin position="422"/>
        <end position="444"/>
    </location>
</feature>
<dbReference type="SUPFAM" id="SSF161098">
    <property type="entry name" value="MetI-like"/>
    <property type="match status" value="2"/>
</dbReference>
<comment type="similarity">
    <text evidence="8">Belongs to the binding-protein-dependent transport system permease family.</text>
</comment>
<feature type="transmembrane region" description="Helical" evidence="8">
    <location>
        <begin position="557"/>
        <end position="574"/>
    </location>
</feature>
<dbReference type="PROSITE" id="PS50928">
    <property type="entry name" value="ABC_TM1"/>
    <property type="match status" value="2"/>
</dbReference>
<keyword evidence="3" id="KW-1003">Cell membrane</keyword>
<dbReference type="RefSeq" id="WP_281456889.1">
    <property type="nucleotide sequence ID" value="NZ_JASAOF010000011.1"/>
</dbReference>
<evidence type="ECO:0000256" key="5">
    <source>
        <dbReference type="ARBA" id="ARBA00022692"/>
    </source>
</evidence>
<feature type="transmembrane region" description="Helical" evidence="8">
    <location>
        <begin position="324"/>
        <end position="348"/>
    </location>
</feature>
<feature type="transmembrane region" description="Helical" evidence="8">
    <location>
        <begin position="450"/>
        <end position="470"/>
    </location>
</feature>
<evidence type="ECO:0000256" key="3">
    <source>
        <dbReference type="ARBA" id="ARBA00022475"/>
    </source>
</evidence>
<dbReference type="InterPro" id="IPR035906">
    <property type="entry name" value="MetI-like_sf"/>
</dbReference>
<evidence type="ECO:0000313" key="11">
    <source>
        <dbReference type="EMBL" id="MDI2030575.1"/>
    </source>
</evidence>
<dbReference type="EMBL" id="JASAOF010000011">
    <property type="protein sequence ID" value="MDI2030575.1"/>
    <property type="molecule type" value="Genomic_DNA"/>
</dbReference>
<keyword evidence="5 8" id="KW-0812">Transmembrane</keyword>
<keyword evidence="6 8" id="KW-1133">Transmembrane helix</keyword>
<feature type="transmembrane region" description="Helical" evidence="8">
    <location>
        <begin position="498"/>
        <end position="521"/>
    </location>
</feature>
<name>A0ABT6PRF6_9PSEU</name>
<feature type="transmembrane region" description="Helical" evidence="8">
    <location>
        <begin position="218"/>
        <end position="239"/>
    </location>
</feature>
<feature type="region of interest" description="Disordered" evidence="9">
    <location>
        <begin position="1"/>
        <end position="20"/>
    </location>
</feature>
<reference evidence="11 12" key="1">
    <citation type="submission" date="2023-04" db="EMBL/GenBank/DDBJ databases">
        <title>Draft genome sequence of Saccharopolyspora sp. TS4A08 isolated from sweet potato rhizospheric soil.</title>
        <authorList>
            <person name="Suksaard P."/>
            <person name="Duangmal K."/>
        </authorList>
    </citation>
    <scope>NUCLEOTIDE SEQUENCE [LARGE SCALE GENOMIC DNA]</scope>
    <source>
        <strain evidence="11 12">TS4A08</strain>
    </source>
</reference>
<evidence type="ECO:0000256" key="9">
    <source>
        <dbReference type="SAM" id="MobiDB-lite"/>
    </source>
</evidence>
<dbReference type="Proteomes" id="UP001237595">
    <property type="component" value="Unassembled WGS sequence"/>
</dbReference>
<organism evidence="11 12">
    <name type="scientific">Saccharopolyspora ipomoeae</name>
    <dbReference type="NCBI Taxonomy" id="3042027"/>
    <lineage>
        <taxon>Bacteria</taxon>
        <taxon>Bacillati</taxon>
        <taxon>Actinomycetota</taxon>
        <taxon>Actinomycetes</taxon>
        <taxon>Pseudonocardiales</taxon>
        <taxon>Pseudonocardiaceae</taxon>
        <taxon>Saccharopolyspora</taxon>
    </lineage>
</organism>
<protein>
    <submittedName>
        <fullName evidence="11">Iron ABC transporter permease</fullName>
    </submittedName>
</protein>
<feature type="transmembrane region" description="Helical" evidence="8">
    <location>
        <begin position="29"/>
        <end position="55"/>
    </location>
</feature>